<comment type="caution">
    <text evidence="3">The sequence shown here is derived from an EMBL/GenBank/DDBJ whole genome shotgun (WGS) entry which is preliminary data.</text>
</comment>
<organism evidence="3 4">
    <name type="scientific">Marinirhabdus gelatinilytica</name>
    <dbReference type="NCBI Taxonomy" id="1703343"/>
    <lineage>
        <taxon>Bacteria</taxon>
        <taxon>Pseudomonadati</taxon>
        <taxon>Bacteroidota</taxon>
        <taxon>Flavobacteriia</taxon>
        <taxon>Flavobacteriales</taxon>
        <taxon>Flavobacteriaceae</taxon>
    </lineage>
</organism>
<evidence type="ECO:0000256" key="1">
    <source>
        <dbReference type="SAM" id="MobiDB-lite"/>
    </source>
</evidence>
<evidence type="ECO:0000313" key="3">
    <source>
        <dbReference type="EMBL" id="RDK89321.1"/>
    </source>
</evidence>
<feature type="signal peptide" evidence="2">
    <location>
        <begin position="1"/>
        <end position="19"/>
    </location>
</feature>
<dbReference type="EMBL" id="QRAO01000001">
    <property type="protein sequence ID" value="RDK89321.1"/>
    <property type="molecule type" value="Genomic_DNA"/>
</dbReference>
<accession>A0A370QLV8</accession>
<keyword evidence="2" id="KW-0732">Signal</keyword>
<feature type="region of interest" description="Disordered" evidence="1">
    <location>
        <begin position="70"/>
        <end position="89"/>
    </location>
</feature>
<proteinExistence type="predicted"/>
<sequence>MKQLLCILLFFGIATSNFAQECSEDIKQISGLWESLTLENALNDPESLTSGFDSVKKNLSKSLGGLSLKSNTPKLLSSKGKPKKGTLKKNKKKTYVTYMVPKETMEITITGNNDLAGLEVVICSHTKAKLTENLQTHTLAMGETSKSFVLENVKGKVLSISLKNSGEKAQFTILAK</sequence>
<dbReference type="AlphaFoldDB" id="A0A370QLV8"/>
<dbReference type="Proteomes" id="UP000255317">
    <property type="component" value="Unassembled WGS sequence"/>
</dbReference>
<feature type="compositionally biased region" description="Low complexity" evidence="1">
    <location>
        <begin position="70"/>
        <end position="79"/>
    </location>
</feature>
<evidence type="ECO:0000313" key="4">
    <source>
        <dbReference type="Proteomes" id="UP000255317"/>
    </source>
</evidence>
<reference evidence="3 4" key="1">
    <citation type="submission" date="2018-07" db="EMBL/GenBank/DDBJ databases">
        <title>Genomic Encyclopedia of Type Strains, Phase IV (KMG-IV): sequencing the most valuable type-strain genomes for metagenomic binning, comparative biology and taxonomic classification.</title>
        <authorList>
            <person name="Goeker M."/>
        </authorList>
    </citation>
    <scope>NUCLEOTIDE SEQUENCE [LARGE SCALE GENOMIC DNA]</scope>
    <source>
        <strain evidence="3 4">DSM 101478</strain>
    </source>
</reference>
<evidence type="ECO:0008006" key="5">
    <source>
        <dbReference type="Google" id="ProtNLM"/>
    </source>
</evidence>
<keyword evidence="4" id="KW-1185">Reference proteome</keyword>
<protein>
    <recommendedName>
        <fullName evidence="5">Lipocalin-like protein</fullName>
    </recommendedName>
</protein>
<gene>
    <name evidence="3" type="ORF">C8D94_1011207</name>
</gene>
<dbReference type="RefSeq" id="WP_115122940.1">
    <property type="nucleotide sequence ID" value="NZ_QRAO01000001.1"/>
</dbReference>
<evidence type="ECO:0000256" key="2">
    <source>
        <dbReference type="SAM" id="SignalP"/>
    </source>
</evidence>
<feature type="compositionally biased region" description="Basic residues" evidence="1">
    <location>
        <begin position="80"/>
        <end position="89"/>
    </location>
</feature>
<name>A0A370QLV8_9FLAO</name>
<feature type="chain" id="PRO_5016763552" description="Lipocalin-like protein" evidence="2">
    <location>
        <begin position="20"/>
        <end position="176"/>
    </location>
</feature>